<evidence type="ECO:0000313" key="3">
    <source>
        <dbReference type="EMBL" id="KUO15395.1"/>
    </source>
</evidence>
<dbReference type="AlphaFoldDB" id="A0A124IDK4"/>
<keyword evidence="4" id="KW-1185">Reference proteome</keyword>
<sequence length="92" mass="9527">MRELDYRPNSAARALKRGEFRTLGVITFSLATMGNVRTLEAIATCAAQEGYAVTPGGCPVPGTLPTHDGMTTTADGRTAPAATARRTNGSGT</sequence>
<name>A0A124IDK4_9ACTN</name>
<dbReference type="Proteomes" id="UP000053260">
    <property type="component" value="Unassembled WGS sequence"/>
</dbReference>
<accession>A0A124IDK4</accession>
<dbReference type="InterPro" id="IPR000843">
    <property type="entry name" value="HTH_LacI"/>
</dbReference>
<evidence type="ECO:0000256" key="1">
    <source>
        <dbReference type="SAM" id="MobiDB-lite"/>
    </source>
</evidence>
<dbReference type="EMBL" id="LMXB01000112">
    <property type="protein sequence ID" value="KUO15395.1"/>
    <property type="molecule type" value="Genomic_DNA"/>
</dbReference>
<feature type="compositionally biased region" description="Low complexity" evidence="1">
    <location>
        <begin position="71"/>
        <end position="92"/>
    </location>
</feature>
<gene>
    <name evidence="3" type="ORF">AQJ91_41310</name>
</gene>
<protein>
    <recommendedName>
        <fullName evidence="2">HTH lacI-type domain-containing protein</fullName>
    </recommendedName>
</protein>
<proteinExistence type="predicted"/>
<comment type="caution">
    <text evidence="3">The sequence shown here is derived from an EMBL/GenBank/DDBJ whole genome shotgun (WGS) entry which is preliminary data.</text>
</comment>
<dbReference type="Gene3D" id="3.40.50.2300">
    <property type="match status" value="1"/>
</dbReference>
<evidence type="ECO:0000313" key="4">
    <source>
        <dbReference type="Proteomes" id="UP000053260"/>
    </source>
</evidence>
<dbReference type="GO" id="GO:0003677">
    <property type="term" value="F:DNA binding"/>
    <property type="evidence" value="ECO:0007669"/>
    <property type="project" value="InterPro"/>
</dbReference>
<dbReference type="PROSITE" id="PS50932">
    <property type="entry name" value="HTH_LACI_2"/>
    <property type="match status" value="1"/>
</dbReference>
<dbReference type="STRING" id="909626.AQJ91_41310"/>
<feature type="region of interest" description="Disordered" evidence="1">
    <location>
        <begin position="66"/>
        <end position="92"/>
    </location>
</feature>
<organism evidence="3 4">
    <name type="scientific">Streptomyces dysideae</name>
    <dbReference type="NCBI Taxonomy" id="909626"/>
    <lineage>
        <taxon>Bacteria</taxon>
        <taxon>Bacillati</taxon>
        <taxon>Actinomycetota</taxon>
        <taxon>Actinomycetes</taxon>
        <taxon>Kitasatosporales</taxon>
        <taxon>Streptomycetaceae</taxon>
        <taxon>Streptomyces</taxon>
    </lineage>
</organism>
<feature type="domain" description="HTH lacI-type" evidence="2">
    <location>
        <begin position="1"/>
        <end position="17"/>
    </location>
</feature>
<dbReference type="GO" id="GO:0006355">
    <property type="term" value="P:regulation of DNA-templated transcription"/>
    <property type="evidence" value="ECO:0007669"/>
    <property type="project" value="InterPro"/>
</dbReference>
<evidence type="ECO:0000259" key="2">
    <source>
        <dbReference type="PROSITE" id="PS50932"/>
    </source>
</evidence>
<reference evidence="3 4" key="1">
    <citation type="submission" date="2015-10" db="EMBL/GenBank/DDBJ databases">
        <title>Draft genome sequence of Streptomyces sp. RV15, isolated from a marine sponge.</title>
        <authorList>
            <person name="Ruckert C."/>
            <person name="Abdelmohsen U.R."/>
            <person name="Winkler A."/>
            <person name="Hentschel U."/>
            <person name="Kalinowski J."/>
            <person name="Kampfer P."/>
            <person name="Glaeser S."/>
        </authorList>
    </citation>
    <scope>NUCLEOTIDE SEQUENCE [LARGE SCALE GENOMIC DNA]</scope>
    <source>
        <strain evidence="3 4">RV15</strain>
    </source>
</reference>